<accession>A0A067N3H6</accession>
<dbReference type="EMBL" id="KL198016">
    <property type="protein sequence ID" value="KDQ21525.1"/>
    <property type="molecule type" value="Genomic_DNA"/>
</dbReference>
<feature type="compositionally biased region" description="Low complexity" evidence="1">
    <location>
        <begin position="7"/>
        <end position="23"/>
    </location>
</feature>
<dbReference type="STRING" id="930990.A0A067N3H6"/>
<dbReference type="HOGENOM" id="CLU_039203_0_0_1"/>
<dbReference type="InParanoid" id="A0A067N3H6"/>
<feature type="compositionally biased region" description="Pro residues" evidence="1">
    <location>
        <begin position="371"/>
        <end position="385"/>
    </location>
</feature>
<evidence type="ECO:0000256" key="1">
    <source>
        <dbReference type="SAM" id="MobiDB-lite"/>
    </source>
</evidence>
<proteinExistence type="predicted"/>
<dbReference type="Proteomes" id="UP000027195">
    <property type="component" value="Unassembled WGS sequence"/>
</dbReference>
<feature type="region of interest" description="Disordered" evidence="1">
    <location>
        <begin position="1"/>
        <end position="79"/>
    </location>
</feature>
<organism evidence="2 3">
    <name type="scientific">Botryobasidium botryosum (strain FD-172 SS1)</name>
    <dbReference type="NCBI Taxonomy" id="930990"/>
    <lineage>
        <taxon>Eukaryota</taxon>
        <taxon>Fungi</taxon>
        <taxon>Dikarya</taxon>
        <taxon>Basidiomycota</taxon>
        <taxon>Agaricomycotina</taxon>
        <taxon>Agaricomycetes</taxon>
        <taxon>Cantharellales</taxon>
        <taxon>Botryobasidiaceae</taxon>
        <taxon>Botryobasidium</taxon>
    </lineage>
</organism>
<gene>
    <name evidence="2" type="ORF">BOTBODRAFT_168778</name>
</gene>
<sequence length="604" mass="63832">MPAIIKPSLLSLRSSSRPSSPSPQRADLSVTAMSGTGPAAPVASPIPRPLTQNPFRRRSPTPQPSALTPAPDKGDALASSGGGTYLDSFSLKMSEAVAKAVTNPVATAPGDKDITLKGKKPLPLGRGKALGDLIISELRTVSSNSSLQRALLRQLHRPFSVLLSNLSNHLLPLLPLLPSSSNPTPNPNTAVEAHAFALATFSAEVLHALDDPIFLASSESFTGSQRSAPDSFRIRDTREGLESIIRRVLTPVLSNVKNELGAMIEHNADGTVPIELQKLSHAMARVSPSVARCAAVPGPTASNALGSLIIGVVWKALLMLSERQKPVVDSVQTAGPLPAFGMLKKPRTVSISTPPMTPPASRFTALLPSLSRPPTPPAPAHPPSPAWSSPSTRPRHLSPVLTAVHIANLSTDAQTLFNALHGLPLPAVGTLAREAVEEAFGTFEAFITLVGYLDWWVSSRVSPIEGVKIKSNSDPSIFAATRGSRLNPMFMENLETMSDKIPTLLVLNVLLRFFPLALDAKAAAQSPKAPAYATGHSLLGLSSEEYRVSCLTGFGRAEECAGVVAKAILDALYSDRGDSVTSSDNKALLHAWLEGRLEETATSN</sequence>
<dbReference type="AlphaFoldDB" id="A0A067N3H6"/>
<name>A0A067N3H6_BOTB1</name>
<evidence type="ECO:0000313" key="2">
    <source>
        <dbReference type="EMBL" id="KDQ21525.1"/>
    </source>
</evidence>
<protein>
    <submittedName>
        <fullName evidence="2">Uncharacterized protein</fullName>
    </submittedName>
</protein>
<dbReference type="OrthoDB" id="1734943at2759"/>
<reference evidence="3" key="1">
    <citation type="journal article" date="2014" name="Proc. Natl. Acad. Sci. U.S.A.">
        <title>Extensive sampling of basidiomycete genomes demonstrates inadequacy of the white-rot/brown-rot paradigm for wood decay fungi.</title>
        <authorList>
            <person name="Riley R."/>
            <person name="Salamov A.A."/>
            <person name="Brown D.W."/>
            <person name="Nagy L.G."/>
            <person name="Floudas D."/>
            <person name="Held B.W."/>
            <person name="Levasseur A."/>
            <person name="Lombard V."/>
            <person name="Morin E."/>
            <person name="Otillar R."/>
            <person name="Lindquist E.A."/>
            <person name="Sun H."/>
            <person name="LaButti K.M."/>
            <person name="Schmutz J."/>
            <person name="Jabbour D."/>
            <person name="Luo H."/>
            <person name="Baker S.E."/>
            <person name="Pisabarro A.G."/>
            <person name="Walton J.D."/>
            <person name="Blanchette R.A."/>
            <person name="Henrissat B."/>
            <person name="Martin F."/>
            <person name="Cullen D."/>
            <person name="Hibbett D.S."/>
            <person name="Grigoriev I.V."/>
        </authorList>
    </citation>
    <scope>NUCLEOTIDE SEQUENCE [LARGE SCALE GENOMIC DNA]</scope>
    <source>
        <strain evidence="3">FD-172 SS1</strain>
    </source>
</reference>
<feature type="region of interest" description="Disordered" evidence="1">
    <location>
        <begin position="362"/>
        <end position="394"/>
    </location>
</feature>
<keyword evidence="3" id="KW-1185">Reference proteome</keyword>
<evidence type="ECO:0000313" key="3">
    <source>
        <dbReference type="Proteomes" id="UP000027195"/>
    </source>
</evidence>